<feature type="domain" description="Plastocyanin-like" evidence="12">
    <location>
        <begin position="370"/>
        <end position="486"/>
    </location>
</feature>
<comment type="subunit">
    <text evidence="2">Monomer.</text>
</comment>
<dbReference type="InterPro" id="IPR002355">
    <property type="entry name" value="Cu_oxidase_Cu_BS"/>
</dbReference>
<proteinExistence type="inferred from homology"/>
<accession>A0A9W6UWG4</accession>
<dbReference type="CDD" id="cd13867">
    <property type="entry name" value="CuRO_2_CueO_FtsP"/>
    <property type="match status" value="1"/>
</dbReference>
<feature type="domain" description="Plastocyanin-like" evidence="13">
    <location>
        <begin position="76"/>
        <end position="182"/>
    </location>
</feature>
<dbReference type="Proteomes" id="UP001165124">
    <property type="component" value="Unassembled WGS sequence"/>
</dbReference>
<organism evidence="14 15">
    <name type="scientific">Actinomadura rubrobrunea</name>
    <dbReference type="NCBI Taxonomy" id="115335"/>
    <lineage>
        <taxon>Bacteria</taxon>
        <taxon>Bacillati</taxon>
        <taxon>Actinomycetota</taxon>
        <taxon>Actinomycetes</taxon>
        <taxon>Streptosporangiales</taxon>
        <taxon>Thermomonosporaceae</taxon>
        <taxon>Actinomadura</taxon>
    </lineage>
</organism>
<dbReference type="EMBL" id="BSRZ01000003">
    <property type="protein sequence ID" value="GLW63650.1"/>
    <property type="molecule type" value="Genomic_DNA"/>
</dbReference>
<feature type="chain" id="PRO_5040733718" description="Multicopper oxidase CueO" evidence="11">
    <location>
        <begin position="20"/>
        <end position="500"/>
    </location>
</feature>
<dbReference type="InterPro" id="IPR011706">
    <property type="entry name" value="Cu-oxidase_C"/>
</dbReference>
<dbReference type="RefSeq" id="WP_217998485.1">
    <property type="nucleotide sequence ID" value="NZ_BSRZ01000003.1"/>
</dbReference>
<dbReference type="PANTHER" id="PTHR48267:SF1">
    <property type="entry name" value="BILIRUBIN OXIDASE"/>
    <property type="match status" value="1"/>
</dbReference>
<keyword evidence="11" id="KW-0732">Signal</keyword>
<keyword evidence="4" id="KW-0560">Oxidoreductase</keyword>
<dbReference type="InterPro" id="IPR011707">
    <property type="entry name" value="Cu-oxidase-like_N"/>
</dbReference>
<dbReference type="Pfam" id="PF07731">
    <property type="entry name" value="Cu-oxidase_2"/>
    <property type="match status" value="1"/>
</dbReference>
<dbReference type="InterPro" id="IPR006311">
    <property type="entry name" value="TAT_signal"/>
</dbReference>
<evidence type="ECO:0000256" key="8">
    <source>
        <dbReference type="ARBA" id="ARBA00043090"/>
    </source>
</evidence>
<evidence type="ECO:0000259" key="13">
    <source>
        <dbReference type="Pfam" id="PF07732"/>
    </source>
</evidence>
<evidence type="ECO:0000256" key="5">
    <source>
        <dbReference type="ARBA" id="ARBA00038978"/>
    </source>
</evidence>
<feature type="signal peptide" evidence="11">
    <location>
        <begin position="1"/>
        <end position="19"/>
    </location>
</feature>
<dbReference type="SUPFAM" id="SSF49503">
    <property type="entry name" value="Cupredoxins"/>
    <property type="match status" value="3"/>
</dbReference>
<evidence type="ECO:0000256" key="1">
    <source>
        <dbReference type="ARBA" id="ARBA00010609"/>
    </source>
</evidence>
<dbReference type="CDD" id="cd13890">
    <property type="entry name" value="CuRO_3_CueO_FtsP"/>
    <property type="match status" value="1"/>
</dbReference>
<evidence type="ECO:0000256" key="9">
    <source>
        <dbReference type="ARBA" id="ARBA00048092"/>
    </source>
</evidence>
<evidence type="ECO:0000256" key="7">
    <source>
        <dbReference type="ARBA" id="ARBA00042896"/>
    </source>
</evidence>
<evidence type="ECO:0000313" key="14">
    <source>
        <dbReference type="EMBL" id="GLW63650.1"/>
    </source>
</evidence>
<dbReference type="Gene3D" id="2.60.40.420">
    <property type="entry name" value="Cupredoxins - blue copper proteins"/>
    <property type="match status" value="3"/>
</dbReference>
<reference evidence="14" key="1">
    <citation type="submission" date="2023-02" db="EMBL/GenBank/DDBJ databases">
        <title>Actinomadura rubrobrunea NBRC 14622.</title>
        <authorList>
            <person name="Ichikawa N."/>
            <person name="Sato H."/>
            <person name="Tonouchi N."/>
        </authorList>
    </citation>
    <scope>NUCLEOTIDE SEQUENCE</scope>
    <source>
        <strain evidence="14">NBRC 14622</strain>
    </source>
</reference>
<keyword evidence="3" id="KW-0479">Metal-binding</keyword>
<protein>
    <recommendedName>
        <fullName evidence="6">Multicopper oxidase CueO</fullName>
        <ecNumber evidence="5">1.16.3.4</ecNumber>
    </recommendedName>
    <alternativeName>
        <fullName evidence="7">Copper efflux oxidase</fullName>
    </alternativeName>
    <alternativeName>
        <fullName evidence="8">Cuprous oxidase</fullName>
    </alternativeName>
</protein>
<dbReference type="PROSITE" id="PS51318">
    <property type="entry name" value="TAT"/>
    <property type="match status" value="1"/>
</dbReference>
<evidence type="ECO:0000256" key="3">
    <source>
        <dbReference type="ARBA" id="ARBA00022723"/>
    </source>
</evidence>
<keyword evidence="15" id="KW-1185">Reference proteome</keyword>
<evidence type="ECO:0000256" key="10">
    <source>
        <dbReference type="SAM" id="MobiDB-lite"/>
    </source>
</evidence>
<name>A0A9W6UWG4_9ACTN</name>
<comment type="caution">
    <text evidence="14">The sequence shown here is derived from an EMBL/GenBank/DDBJ whole genome shotgun (WGS) entry which is preliminary data.</text>
</comment>
<dbReference type="PROSITE" id="PS00080">
    <property type="entry name" value="MULTICOPPER_OXIDASE2"/>
    <property type="match status" value="1"/>
</dbReference>
<comment type="catalytic activity">
    <reaction evidence="9">
        <text>4 Cu(+) + O2 + 4 H(+) = 4 Cu(2+) + 2 H2O</text>
        <dbReference type="Rhea" id="RHEA:30083"/>
        <dbReference type="ChEBI" id="CHEBI:15377"/>
        <dbReference type="ChEBI" id="CHEBI:15378"/>
        <dbReference type="ChEBI" id="CHEBI:15379"/>
        <dbReference type="ChEBI" id="CHEBI:29036"/>
        <dbReference type="ChEBI" id="CHEBI:49552"/>
        <dbReference type="EC" id="1.16.3.4"/>
    </reaction>
    <physiologicalReaction direction="left-to-right" evidence="9">
        <dbReference type="Rhea" id="RHEA:30084"/>
    </physiologicalReaction>
</comment>
<dbReference type="CDD" id="cd04232">
    <property type="entry name" value="CuRO_1_CueO_FtsP"/>
    <property type="match status" value="1"/>
</dbReference>
<evidence type="ECO:0000313" key="15">
    <source>
        <dbReference type="Proteomes" id="UP001165124"/>
    </source>
</evidence>
<evidence type="ECO:0000256" key="2">
    <source>
        <dbReference type="ARBA" id="ARBA00011245"/>
    </source>
</evidence>
<dbReference type="PANTHER" id="PTHR48267">
    <property type="entry name" value="CUPREDOXIN SUPERFAMILY PROTEIN"/>
    <property type="match status" value="1"/>
</dbReference>
<dbReference type="EC" id="1.16.3.4" evidence="5"/>
<comment type="similarity">
    <text evidence="1">Belongs to the multicopper oxidase family.</text>
</comment>
<sequence>MNRRAFLKAGLVAAPTAAAAGAGGVGRWWAGADLNTAGRIRFVNRLAVPPLARSRRDAAGRRVFDLRAAAGRHRFRPGRPTPTWGINGPHLAPTLRAVRGETVLIRFRNDLPETTTLHWHGMHLPAAMDGGPHQPVEPGATWSPTWTIDQPAATLWYHPHPHGRTAAHVYRGLTGVFILDEPEPPQLPHRYGIDDIPVIVRDINLTGGNRLDEGERFQAGVGIVGELVTVNGTLAPYLPVTAQRIRLRLLNASASRIYRFGFASGRPFTLVGTDGGLLPAPHGTTRVQLSPGERAEIVVDMRPDERDVLRSFPPRTGLNFWDRRLTGGDDTLDVLQLRAAPRLDPSPPIPARLAEAPRPAAPDTPPDRTFELAKYTINGKTMDMNRIDFAVAHGSTEVWEVTAIDGSPHNFHVHDVQFQVLSVGNEPPPPDLRGWKDTIHTPPNVPIRIAMRFRSHPDPAAPYMFHCHILNHEDRGLMGQFVVTPQGQPPRAAVLSSHQH</sequence>
<evidence type="ECO:0000256" key="6">
    <source>
        <dbReference type="ARBA" id="ARBA00041027"/>
    </source>
</evidence>
<evidence type="ECO:0000256" key="4">
    <source>
        <dbReference type="ARBA" id="ARBA00023002"/>
    </source>
</evidence>
<dbReference type="InterPro" id="IPR045087">
    <property type="entry name" value="Cu-oxidase_fam"/>
</dbReference>
<gene>
    <name evidence="14" type="ORF">Arub01_18940</name>
</gene>
<feature type="region of interest" description="Disordered" evidence="10">
    <location>
        <begin position="341"/>
        <end position="368"/>
    </location>
</feature>
<dbReference type="AlphaFoldDB" id="A0A9W6UWG4"/>
<dbReference type="Pfam" id="PF07732">
    <property type="entry name" value="Cu-oxidase_3"/>
    <property type="match status" value="1"/>
</dbReference>
<dbReference type="InterPro" id="IPR008972">
    <property type="entry name" value="Cupredoxin"/>
</dbReference>
<evidence type="ECO:0000256" key="11">
    <source>
        <dbReference type="SAM" id="SignalP"/>
    </source>
</evidence>
<dbReference type="GO" id="GO:0016491">
    <property type="term" value="F:oxidoreductase activity"/>
    <property type="evidence" value="ECO:0007669"/>
    <property type="project" value="UniProtKB-KW"/>
</dbReference>
<evidence type="ECO:0000259" key="12">
    <source>
        <dbReference type="Pfam" id="PF07731"/>
    </source>
</evidence>
<dbReference type="GO" id="GO:0005507">
    <property type="term" value="F:copper ion binding"/>
    <property type="evidence" value="ECO:0007669"/>
    <property type="project" value="InterPro"/>
</dbReference>